<protein>
    <submittedName>
        <fullName evidence="1">Uncharacterized protein</fullName>
    </submittedName>
</protein>
<name>A0ACC2M7Q0_PERAE</name>
<reference evidence="1 2" key="1">
    <citation type="journal article" date="2022" name="Hortic Res">
        <title>A haplotype resolved chromosomal level avocado genome allows analysis of novel avocado genes.</title>
        <authorList>
            <person name="Nath O."/>
            <person name="Fletcher S.J."/>
            <person name="Hayward A."/>
            <person name="Shaw L.M."/>
            <person name="Masouleh A.K."/>
            <person name="Furtado A."/>
            <person name="Henry R.J."/>
            <person name="Mitter N."/>
        </authorList>
    </citation>
    <scope>NUCLEOTIDE SEQUENCE [LARGE SCALE GENOMIC DNA]</scope>
    <source>
        <strain evidence="2">cv. Hass</strain>
    </source>
</reference>
<accession>A0ACC2M7Q0</accession>
<sequence>MEDAFTSFFLFLLSVSLLAPHIVRLEAHQAGECAIVSPVELFPVSNSPSTSTSNPNCRLYNITCNNNISVIKFKLIGSTYTVKKPVLSVDRLFGTCVPERCDIDGKGPDIRFPFWIPGKHPSHCGYPGFQLTCDNQQPILKLFASEYIIRDINHEDQFFSVVDKRLMDDTHCPHLPFTLTFNHSVFYIVEPNHNLLFFYNCTEEKVLPQYQSVPCISNNETHHSFARLNFTGSLMSSWNLPKKCETYVSVPVMMDSKPQDNYLEILHKGFLLNWTAPNCSRCLKSGGQCGYSENEFNCFCRDRPHRTSCLARVDNNSKMKKLILGAVAGVAVLFLTCSFFICLSRKLPSDSSIFFWRKKTHDSRNVEAFLENYGSVVPKRYRYSELKKMTNSFKDNLGQGGYGSVFKGKLNDGCLIAVKILNSLKGSKGAEFINEVASIDFGLAKLCPQQRSTLSMLDARGTIGYTAPEVFCRNIGGVSHKSDVYSYGMMVLEMIGGRKNIDAKAENTSEIYFPHWVYKHIELKESLGLLGFRTEAEEDIGRKMVLVGLWCIQTDPTNRPSMSRVLEMLEGSLGSLEMPPKPYLSSP</sequence>
<evidence type="ECO:0000313" key="1">
    <source>
        <dbReference type="EMBL" id="KAJ8641832.1"/>
    </source>
</evidence>
<dbReference type="EMBL" id="CM056813">
    <property type="protein sequence ID" value="KAJ8641832.1"/>
    <property type="molecule type" value="Genomic_DNA"/>
</dbReference>
<organism evidence="1 2">
    <name type="scientific">Persea americana</name>
    <name type="common">Avocado</name>
    <dbReference type="NCBI Taxonomy" id="3435"/>
    <lineage>
        <taxon>Eukaryota</taxon>
        <taxon>Viridiplantae</taxon>
        <taxon>Streptophyta</taxon>
        <taxon>Embryophyta</taxon>
        <taxon>Tracheophyta</taxon>
        <taxon>Spermatophyta</taxon>
        <taxon>Magnoliopsida</taxon>
        <taxon>Magnoliidae</taxon>
        <taxon>Laurales</taxon>
        <taxon>Lauraceae</taxon>
        <taxon>Persea</taxon>
    </lineage>
</organism>
<proteinExistence type="predicted"/>
<evidence type="ECO:0000313" key="2">
    <source>
        <dbReference type="Proteomes" id="UP001234297"/>
    </source>
</evidence>
<dbReference type="Proteomes" id="UP001234297">
    <property type="component" value="Chromosome 5"/>
</dbReference>
<keyword evidence="2" id="KW-1185">Reference proteome</keyword>
<gene>
    <name evidence="1" type="ORF">MRB53_018526</name>
</gene>
<comment type="caution">
    <text evidence="1">The sequence shown here is derived from an EMBL/GenBank/DDBJ whole genome shotgun (WGS) entry which is preliminary data.</text>
</comment>